<accession>A0A1V0PD51</accession>
<keyword evidence="2" id="KW-0614">Plasmid</keyword>
<geneLocation type="plasmid" evidence="3">
    <name>pmpjm1</name>
</geneLocation>
<dbReference type="EMBL" id="CP016746">
    <property type="protein sequence ID" value="ARE27181.1"/>
    <property type="molecule type" value="Genomic_DNA"/>
</dbReference>
<evidence type="ECO:0000256" key="1">
    <source>
        <dbReference type="SAM" id="MobiDB-lite"/>
    </source>
</evidence>
<sequence length="249" mass="29404">MIEVNWSAIPEYISVFDTLRSANNGLNHPYYFMNKENEAHFPFLKFDNALIQKSKIPTFITHFLNTTESALYKIDETYYLMLNEESMNKCAYYFNYQLSVKTFYFISERDHVKKVNLEKETNLFELTDFGNVPLARFTFNDSETVITGIEFVEIEEQEKDEVIDYFKILSQEVQENYHEISQGNLLKIDEDEVKEKENAEEENSYDNSIVDFEKMNQPQVISVEDETDDDDSEDESQDGTNSFDDDDFY</sequence>
<organism evidence="2 3">
    <name type="scientific">Lactococcus lactis subsp. cremoris</name>
    <name type="common">Streptococcus cremoris</name>
    <dbReference type="NCBI Taxonomy" id="1359"/>
    <lineage>
        <taxon>Bacteria</taxon>
        <taxon>Bacillati</taxon>
        <taxon>Bacillota</taxon>
        <taxon>Bacilli</taxon>
        <taxon>Lactobacillales</taxon>
        <taxon>Streptococcaceae</taxon>
        <taxon>Lactococcus</taxon>
    </lineage>
</organism>
<gene>
    <name evidence="2" type="ORF">LLJM1_04185</name>
</gene>
<dbReference type="RefSeq" id="WP_063280687.1">
    <property type="nucleotide sequence ID" value="NZ_CP016746.2"/>
</dbReference>
<evidence type="ECO:0000313" key="2">
    <source>
        <dbReference type="EMBL" id="ARE27181.1"/>
    </source>
</evidence>
<dbReference type="Proteomes" id="UP000191806">
    <property type="component" value="Plasmid pJM1A"/>
</dbReference>
<evidence type="ECO:0000313" key="3">
    <source>
        <dbReference type="Proteomes" id="UP000191806"/>
    </source>
</evidence>
<dbReference type="AlphaFoldDB" id="A0A1V0PD51"/>
<reference evidence="2 3" key="1">
    <citation type="journal article" date="2017" name="BMC Genomics">
        <title>Comparative and functional genomics of the Lactococcus lactis taxon; insights into evolution and niche adaptation.</title>
        <authorList>
            <person name="Kelleher P."/>
            <person name="Bottacini F."/>
            <person name="Mahony J."/>
            <person name="Kilcawley K.N."/>
            <person name="van Sinderen D."/>
        </authorList>
    </citation>
    <scope>NUCLEOTIDE SEQUENCE [LARGE SCALE GENOMIC DNA]</scope>
    <source>
        <strain evidence="2 3">JM1</strain>
        <plasmid evidence="3">pmpjm1</plasmid>
    </source>
</reference>
<name>A0A1V0PD51_LACLC</name>
<feature type="compositionally biased region" description="Acidic residues" evidence="1">
    <location>
        <begin position="223"/>
        <end position="249"/>
    </location>
</feature>
<proteinExistence type="predicted"/>
<protein>
    <submittedName>
        <fullName evidence="2">Uncharacterized protein</fullName>
    </submittedName>
</protein>
<feature type="region of interest" description="Disordered" evidence="1">
    <location>
        <begin position="195"/>
        <end position="249"/>
    </location>
</feature>